<dbReference type="AlphaFoldDB" id="A0AAV4WQK2"/>
<name>A0AAV4WQK2_9ARAC</name>
<gene>
    <name evidence="2" type="primary">AVEN_222653_1</name>
    <name evidence="2" type="ORF">CDAR_169181</name>
</gene>
<evidence type="ECO:0000313" key="2">
    <source>
        <dbReference type="EMBL" id="GIY84613.1"/>
    </source>
</evidence>
<reference evidence="2 3" key="1">
    <citation type="submission" date="2021-06" db="EMBL/GenBank/DDBJ databases">
        <title>Caerostris darwini draft genome.</title>
        <authorList>
            <person name="Kono N."/>
            <person name="Arakawa K."/>
        </authorList>
    </citation>
    <scope>NUCLEOTIDE SEQUENCE [LARGE SCALE GENOMIC DNA]</scope>
</reference>
<comment type="caution">
    <text evidence="2">The sequence shown here is derived from an EMBL/GenBank/DDBJ whole genome shotgun (WGS) entry which is preliminary data.</text>
</comment>
<proteinExistence type="predicted"/>
<dbReference type="SUPFAM" id="SSF54695">
    <property type="entry name" value="POZ domain"/>
    <property type="match status" value="1"/>
</dbReference>
<dbReference type="SUPFAM" id="SSF49599">
    <property type="entry name" value="TRAF domain-like"/>
    <property type="match status" value="1"/>
</dbReference>
<dbReference type="Gene3D" id="3.30.710.10">
    <property type="entry name" value="Potassium Channel Kv1.1, Chain A"/>
    <property type="match status" value="1"/>
</dbReference>
<protein>
    <recommendedName>
        <fullName evidence="1">MATH domain-containing protein</fullName>
    </recommendedName>
</protein>
<feature type="domain" description="MATH" evidence="1">
    <location>
        <begin position="13"/>
        <end position="148"/>
    </location>
</feature>
<dbReference type="EMBL" id="BPLQ01014939">
    <property type="protein sequence ID" value="GIY84613.1"/>
    <property type="molecule type" value="Genomic_DNA"/>
</dbReference>
<dbReference type="PROSITE" id="PS50144">
    <property type="entry name" value="MATH"/>
    <property type="match status" value="1"/>
</dbReference>
<dbReference type="Proteomes" id="UP001054837">
    <property type="component" value="Unassembled WGS sequence"/>
</dbReference>
<dbReference type="InterPro" id="IPR008974">
    <property type="entry name" value="TRAF-like"/>
</dbReference>
<organism evidence="2 3">
    <name type="scientific">Caerostris darwini</name>
    <dbReference type="NCBI Taxonomy" id="1538125"/>
    <lineage>
        <taxon>Eukaryota</taxon>
        <taxon>Metazoa</taxon>
        <taxon>Ecdysozoa</taxon>
        <taxon>Arthropoda</taxon>
        <taxon>Chelicerata</taxon>
        <taxon>Arachnida</taxon>
        <taxon>Araneae</taxon>
        <taxon>Araneomorphae</taxon>
        <taxon>Entelegynae</taxon>
        <taxon>Araneoidea</taxon>
        <taxon>Araneidae</taxon>
        <taxon>Caerostris</taxon>
    </lineage>
</organism>
<evidence type="ECO:0000259" key="1">
    <source>
        <dbReference type="PROSITE" id="PS50144"/>
    </source>
</evidence>
<sequence length="557" mass="65859">MSSWDSETPLYIEEVHDIQVKNFGFIDQSNTEYTSFHPNCQTYHVTIYPNGTSSEYNDYVSIYFEKITRDPDPSSDQENFQSFRDSLSWTLSIVDANNEQRFYQSFAKEHIKYFPYCLKVDNFMKRSSILNKSDELLPEGVLTIRCELFYRTYSMPIDNSIDESEFQDLCHENHLRERDMGFWMNDKNTLRIELHENFIEISNLASESDTNTSRKFRDYRTVFANILEMLKALIDFQKSGSSNSSPSVTARIWREELKNRDPSDEVIKTHMTNNPIFQLYERLKRKINKFIAKGKPLGETTKYDDVFAKFISLSFTQKILQIMKMFESFCSFIPPPCEFHGSIRMMVGQGQHRHICSPIETERNYVKEVVDCILSDEDNYDDENQSGNSFLIETKEGETFILTFKNNEETLGSKLLENSIVFKRMFENPMKEKHTKKVTLPEVDFETFLEFLNFIQFRWIDIKSFSQINKLYRFADMYEVQPLTSLCSNYMIPFFTENNAEQIQMLAELHLDNYLSDIVNLFEEHNDDRKELDSNISSRGLPIKDKPEYVLKFDFYQ</sequence>
<dbReference type="CDD" id="cd18186">
    <property type="entry name" value="BTB_POZ_ZBTB_KLHL-like"/>
    <property type="match status" value="1"/>
</dbReference>
<dbReference type="Gene3D" id="2.60.210.10">
    <property type="entry name" value="Apoptosis, Tumor Necrosis Factor Receptor Associated Protein 2, Chain A"/>
    <property type="match status" value="1"/>
</dbReference>
<dbReference type="InterPro" id="IPR002083">
    <property type="entry name" value="MATH/TRAF_dom"/>
</dbReference>
<keyword evidence="3" id="KW-1185">Reference proteome</keyword>
<dbReference type="InterPro" id="IPR011333">
    <property type="entry name" value="SKP1/BTB/POZ_sf"/>
</dbReference>
<dbReference type="Pfam" id="PF00651">
    <property type="entry name" value="BTB"/>
    <property type="match status" value="1"/>
</dbReference>
<dbReference type="InterPro" id="IPR000210">
    <property type="entry name" value="BTB/POZ_dom"/>
</dbReference>
<accession>A0AAV4WQK2</accession>
<evidence type="ECO:0000313" key="3">
    <source>
        <dbReference type="Proteomes" id="UP001054837"/>
    </source>
</evidence>